<dbReference type="EMBL" id="CP106679">
    <property type="protein sequence ID" value="UXP32486.1"/>
    <property type="molecule type" value="Genomic_DNA"/>
</dbReference>
<proteinExistence type="predicted"/>
<feature type="transmembrane region" description="Helical" evidence="2">
    <location>
        <begin position="9"/>
        <end position="29"/>
    </location>
</feature>
<feature type="coiled-coil region" evidence="1">
    <location>
        <begin position="82"/>
        <end position="164"/>
    </location>
</feature>
<protein>
    <submittedName>
        <fullName evidence="3">Uncharacterized protein</fullName>
    </submittedName>
</protein>
<keyword evidence="2" id="KW-0472">Membrane</keyword>
<keyword evidence="2" id="KW-1133">Transmembrane helix</keyword>
<sequence>MKTNIRKESAIAVVATILLFMSLIGVVMYKSSNASLKSDLDTERLKSESLLSEKLSINKEIHKLKGEMSSLMGKNTELDKFLNSANKTLASKESEIKALKKENLTVKSLQKQLAEIKGIKKDLEKQIAALNMNMEEMARNNRKTEELNNTIANLQSENAILDENTKLLSALVAQNFRVESLKGKKERLTVNSKATRKLMVGFDVPQNVTEDVSFKITTPEGKLLNSNDKSISYRVIEDKDSMMENDFYVSLSPSIGDFDVSKRIEMSYKPKEKLSSGIYKIDIYNRDLKLGSCQIRLK</sequence>
<accession>A0ABY6CPN7</accession>
<keyword evidence="2" id="KW-0812">Transmembrane</keyword>
<evidence type="ECO:0000256" key="1">
    <source>
        <dbReference type="SAM" id="Coils"/>
    </source>
</evidence>
<evidence type="ECO:0000313" key="4">
    <source>
        <dbReference type="Proteomes" id="UP001065174"/>
    </source>
</evidence>
<dbReference type="RefSeq" id="WP_262309921.1">
    <property type="nucleotide sequence ID" value="NZ_CP106679.1"/>
</dbReference>
<name>A0ABY6CPN7_9BACT</name>
<dbReference type="Gene3D" id="1.10.287.1490">
    <property type="match status" value="1"/>
</dbReference>
<organism evidence="3 4">
    <name type="scientific">Reichenbachiella agarivorans</name>
    <dbReference type="NCBI Taxonomy" id="2979464"/>
    <lineage>
        <taxon>Bacteria</taxon>
        <taxon>Pseudomonadati</taxon>
        <taxon>Bacteroidota</taxon>
        <taxon>Cytophagia</taxon>
        <taxon>Cytophagales</taxon>
        <taxon>Reichenbachiellaceae</taxon>
        <taxon>Reichenbachiella</taxon>
    </lineage>
</organism>
<evidence type="ECO:0000256" key="2">
    <source>
        <dbReference type="SAM" id="Phobius"/>
    </source>
</evidence>
<gene>
    <name evidence="3" type="ORF">N6H18_00660</name>
</gene>
<keyword evidence="1" id="KW-0175">Coiled coil</keyword>
<keyword evidence="4" id="KW-1185">Reference proteome</keyword>
<dbReference type="Proteomes" id="UP001065174">
    <property type="component" value="Chromosome"/>
</dbReference>
<evidence type="ECO:0000313" key="3">
    <source>
        <dbReference type="EMBL" id="UXP32486.1"/>
    </source>
</evidence>
<reference evidence="3" key="1">
    <citation type="submission" date="2022-09" db="EMBL/GenBank/DDBJ databases">
        <title>Comparative genomics and taxonomic characterization of three novel marine species of genus Reichenbachiella exhibiting antioxidant and polysaccharide degradation activities.</title>
        <authorList>
            <person name="Muhammad N."/>
            <person name="Lee Y.-J."/>
            <person name="Ko J."/>
            <person name="Kim S.-G."/>
        </authorList>
    </citation>
    <scope>NUCLEOTIDE SEQUENCE</scope>
    <source>
        <strain evidence="3">BKB1-1</strain>
    </source>
</reference>